<evidence type="ECO:0000256" key="6">
    <source>
        <dbReference type="ARBA" id="ARBA00022679"/>
    </source>
</evidence>
<dbReference type="GO" id="GO:0031071">
    <property type="term" value="F:cysteine desulfurase activity"/>
    <property type="evidence" value="ECO:0007669"/>
    <property type="project" value="UniProtKB-EC"/>
</dbReference>
<dbReference type="GO" id="GO:0051536">
    <property type="term" value="F:iron-sulfur cluster binding"/>
    <property type="evidence" value="ECO:0007669"/>
    <property type="project" value="UniProtKB-KW"/>
</dbReference>
<accession>A0A371BDA4</accession>
<evidence type="ECO:0000256" key="8">
    <source>
        <dbReference type="ARBA" id="ARBA00022898"/>
    </source>
</evidence>
<dbReference type="EMBL" id="QRGO01000001">
    <property type="protein sequence ID" value="RDV05572.1"/>
    <property type="molecule type" value="Genomic_DNA"/>
</dbReference>
<comment type="cofactor">
    <cofactor evidence="1 12">
        <name>pyridoxal 5'-phosphate</name>
        <dbReference type="ChEBI" id="CHEBI:597326"/>
    </cofactor>
</comment>
<keyword evidence="15" id="KW-1185">Reference proteome</keyword>
<dbReference type="Pfam" id="PF00266">
    <property type="entry name" value="Aminotran_5"/>
    <property type="match status" value="1"/>
</dbReference>
<evidence type="ECO:0000256" key="5">
    <source>
        <dbReference type="ARBA" id="ARBA00013558"/>
    </source>
</evidence>
<evidence type="ECO:0000256" key="11">
    <source>
        <dbReference type="ARBA" id="ARBA00050776"/>
    </source>
</evidence>
<evidence type="ECO:0000313" key="15">
    <source>
        <dbReference type="Proteomes" id="UP000263993"/>
    </source>
</evidence>
<protein>
    <recommendedName>
        <fullName evidence="5">Cysteine desulfurase</fullName>
        <ecNumber evidence="4">2.8.1.7</ecNumber>
    </recommendedName>
</protein>
<dbReference type="InterPro" id="IPR015422">
    <property type="entry name" value="PyrdxlP-dep_Trfase_small"/>
</dbReference>
<keyword evidence="10" id="KW-0411">Iron-sulfur</keyword>
<evidence type="ECO:0000259" key="13">
    <source>
        <dbReference type="Pfam" id="PF00266"/>
    </source>
</evidence>
<name>A0A371BDA4_9BRAD</name>
<feature type="domain" description="Aminotransferase class V" evidence="13">
    <location>
        <begin position="6"/>
        <end position="366"/>
    </location>
</feature>
<dbReference type="PIRSF" id="PIRSF005572">
    <property type="entry name" value="NifS"/>
    <property type="match status" value="1"/>
</dbReference>
<sequence length="385" mass="39296">MSARAYFDWNATASLRPEARGAMLAALDLTGAASSVHSEGRAARALVEKARAHVAALVGGEAKSVIFTSGATEANMLALTPHLVVLGKQVTCDRLIVSAIEHASVLSGGRFPVEAVERLPVTAEGVVDLVALRGLLTKGGRPLVSVMHANNETGVIQPIAEIAALVHEAGGILHVDAVQTAGRIDCDIATLGTDMLTISSHKIGGPQGAGALVLNGPQPATPLIKGGGQERGFRAGTENVAAIAGFGAAAAAATAGYQVDAQRMSALRDRFETQLTRATPDAVVFGAEVPRLPNTTYFSAAGLKAETAVISFDLNGVAVSSGSACSSGKVTQSHVLTAMAADPALAAGALRVSIGWTTTEADVEILLNAWKKVSASLTKRHAHAA</sequence>
<evidence type="ECO:0000256" key="9">
    <source>
        <dbReference type="ARBA" id="ARBA00023004"/>
    </source>
</evidence>
<keyword evidence="8" id="KW-0663">Pyridoxal phosphate</keyword>
<dbReference type="Gene3D" id="3.40.640.10">
    <property type="entry name" value="Type I PLP-dependent aspartate aminotransferase-like (Major domain)"/>
    <property type="match status" value="1"/>
</dbReference>
<evidence type="ECO:0000256" key="1">
    <source>
        <dbReference type="ARBA" id="ARBA00001933"/>
    </source>
</evidence>
<evidence type="ECO:0000256" key="3">
    <source>
        <dbReference type="ARBA" id="ARBA00006490"/>
    </source>
</evidence>
<evidence type="ECO:0000256" key="2">
    <source>
        <dbReference type="ARBA" id="ARBA00003120"/>
    </source>
</evidence>
<dbReference type="InterPro" id="IPR020578">
    <property type="entry name" value="Aminotrans_V_PyrdxlP_BS"/>
</dbReference>
<dbReference type="Gene3D" id="1.10.260.50">
    <property type="match status" value="1"/>
</dbReference>
<dbReference type="Gene3D" id="3.90.1150.10">
    <property type="entry name" value="Aspartate Aminotransferase, domain 1"/>
    <property type="match status" value="1"/>
</dbReference>
<dbReference type="InterPro" id="IPR000192">
    <property type="entry name" value="Aminotrans_V_dom"/>
</dbReference>
<keyword evidence="7" id="KW-0479">Metal-binding</keyword>
<dbReference type="GO" id="GO:0046872">
    <property type="term" value="F:metal ion binding"/>
    <property type="evidence" value="ECO:0007669"/>
    <property type="project" value="UniProtKB-KW"/>
</dbReference>
<keyword evidence="6" id="KW-0808">Transferase</keyword>
<comment type="caution">
    <text evidence="14">The sequence shown here is derived from an EMBL/GenBank/DDBJ whole genome shotgun (WGS) entry which is preliminary data.</text>
</comment>
<dbReference type="InterPro" id="IPR016454">
    <property type="entry name" value="Cysteine_dSase"/>
</dbReference>
<dbReference type="OrthoDB" id="9808002at2"/>
<comment type="catalytic activity">
    <reaction evidence="11">
        <text>(sulfur carrier)-H + L-cysteine = (sulfur carrier)-SH + L-alanine</text>
        <dbReference type="Rhea" id="RHEA:43892"/>
        <dbReference type="Rhea" id="RHEA-COMP:14737"/>
        <dbReference type="Rhea" id="RHEA-COMP:14739"/>
        <dbReference type="ChEBI" id="CHEBI:29917"/>
        <dbReference type="ChEBI" id="CHEBI:35235"/>
        <dbReference type="ChEBI" id="CHEBI:57972"/>
        <dbReference type="ChEBI" id="CHEBI:64428"/>
        <dbReference type="EC" id="2.8.1.7"/>
    </reaction>
</comment>
<dbReference type="InterPro" id="IPR015424">
    <property type="entry name" value="PyrdxlP-dep_Trfase"/>
</dbReference>
<evidence type="ECO:0000256" key="12">
    <source>
        <dbReference type="RuleBase" id="RU004504"/>
    </source>
</evidence>
<evidence type="ECO:0000313" key="14">
    <source>
        <dbReference type="EMBL" id="RDV05572.1"/>
    </source>
</evidence>
<dbReference type="SUPFAM" id="SSF53383">
    <property type="entry name" value="PLP-dependent transferases"/>
    <property type="match status" value="1"/>
</dbReference>
<dbReference type="AlphaFoldDB" id="A0A371BDA4"/>
<evidence type="ECO:0000256" key="7">
    <source>
        <dbReference type="ARBA" id="ARBA00022723"/>
    </source>
</evidence>
<proteinExistence type="inferred from homology"/>
<dbReference type="EC" id="2.8.1.7" evidence="4"/>
<dbReference type="Proteomes" id="UP000263993">
    <property type="component" value="Unassembled WGS sequence"/>
</dbReference>
<keyword evidence="9" id="KW-0408">Iron</keyword>
<dbReference type="RefSeq" id="WP_115517596.1">
    <property type="nucleotide sequence ID" value="NZ_QRGO01000001.1"/>
</dbReference>
<evidence type="ECO:0000256" key="10">
    <source>
        <dbReference type="ARBA" id="ARBA00023014"/>
    </source>
</evidence>
<dbReference type="InterPro" id="IPR015421">
    <property type="entry name" value="PyrdxlP-dep_Trfase_major"/>
</dbReference>
<dbReference type="PANTHER" id="PTHR11601">
    <property type="entry name" value="CYSTEINE DESULFURYLASE FAMILY MEMBER"/>
    <property type="match status" value="1"/>
</dbReference>
<gene>
    <name evidence="14" type="ORF">DXH78_13915</name>
</gene>
<dbReference type="PANTHER" id="PTHR11601:SF34">
    <property type="entry name" value="CYSTEINE DESULFURASE"/>
    <property type="match status" value="1"/>
</dbReference>
<comment type="function">
    <text evidence="2">Catalyzes the removal of elemental sulfur atoms from cysteine to produce alanine. Seems to participate in the biosynthesis of the nitrogenase metalloclusters by providing the inorganic sulfur required for the Fe-S core formation.</text>
</comment>
<organism evidence="14 15">
    <name type="scientific">Undibacter mobilis</name>
    <dbReference type="NCBI Taxonomy" id="2292256"/>
    <lineage>
        <taxon>Bacteria</taxon>
        <taxon>Pseudomonadati</taxon>
        <taxon>Pseudomonadota</taxon>
        <taxon>Alphaproteobacteria</taxon>
        <taxon>Hyphomicrobiales</taxon>
        <taxon>Nitrobacteraceae</taxon>
        <taxon>Undibacter</taxon>
    </lineage>
</organism>
<reference evidence="15" key="1">
    <citation type="submission" date="2018-08" db="EMBL/GenBank/DDBJ databases">
        <authorList>
            <person name="Kim S.-J."/>
            <person name="Jung G.-Y."/>
        </authorList>
    </citation>
    <scope>NUCLEOTIDE SEQUENCE [LARGE SCALE GENOMIC DNA]</scope>
    <source>
        <strain evidence="15">GY_H</strain>
    </source>
</reference>
<evidence type="ECO:0000256" key="4">
    <source>
        <dbReference type="ARBA" id="ARBA00012239"/>
    </source>
</evidence>
<comment type="similarity">
    <text evidence="3">Belongs to the class-V pyridoxal-phosphate-dependent aminotransferase family. NifS/IscS subfamily.</text>
</comment>
<dbReference type="PROSITE" id="PS00595">
    <property type="entry name" value="AA_TRANSFER_CLASS_5"/>
    <property type="match status" value="1"/>
</dbReference>